<evidence type="ECO:0000259" key="1">
    <source>
        <dbReference type="PROSITE" id="PS50011"/>
    </source>
</evidence>
<dbReference type="PROSITE" id="PS50011">
    <property type="entry name" value="PROTEIN_KINASE_DOM"/>
    <property type="match status" value="1"/>
</dbReference>
<dbReference type="InterPro" id="IPR000719">
    <property type="entry name" value="Prot_kinase_dom"/>
</dbReference>
<keyword evidence="3" id="KW-1185">Reference proteome</keyword>
<gene>
    <name evidence="2" type="ORF">BDY21DRAFT_145843</name>
</gene>
<protein>
    <recommendedName>
        <fullName evidence="1">Protein kinase domain-containing protein</fullName>
    </recommendedName>
</protein>
<dbReference type="OrthoDB" id="4062651at2759"/>
<proteinExistence type="predicted"/>
<sequence>MDGIRGVVGHLHSLGFAHNDLNPTNIALDGDDNPIILGFGSCKRFDEQLLSSGTYGWTDECYATSARQHDESVIQKLEAWSMEEKNKRATKES</sequence>
<feature type="domain" description="Protein kinase" evidence="1">
    <location>
        <begin position="1"/>
        <end position="93"/>
    </location>
</feature>
<dbReference type="InterPro" id="IPR011009">
    <property type="entry name" value="Kinase-like_dom_sf"/>
</dbReference>
<reference evidence="2" key="1">
    <citation type="journal article" date="2020" name="Stud. Mycol.">
        <title>101 Dothideomycetes genomes: a test case for predicting lifestyles and emergence of pathogens.</title>
        <authorList>
            <person name="Haridas S."/>
            <person name="Albert R."/>
            <person name="Binder M."/>
            <person name="Bloem J."/>
            <person name="Labutti K."/>
            <person name="Salamov A."/>
            <person name="Andreopoulos B."/>
            <person name="Baker S."/>
            <person name="Barry K."/>
            <person name="Bills G."/>
            <person name="Bluhm B."/>
            <person name="Cannon C."/>
            <person name="Castanera R."/>
            <person name="Culley D."/>
            <person name="Daum C."/>
            <person name="Ezra D."/>
            <person name="Gonzalez J."/>
            <person name="Henrissat B."/>
            <person name="Kuo A."/>
            <person name="Liang C."/>
            <person name="Lipzen A."/>
            <person name="Lutzoni F."/>
            <person name="Magnuson J."/>
            <person name="Mondo S."/>
            <person name="Nolan M."/>
            <person name="Ohm R."/>
            <person name="Pangilinan J."/>
            <person name="Park H.-J."/>
            <person name="Ramirez L."/>
            <person name="Alfaro M."/>
            <person name="Sun H."/>
            <person name="Tritt A."/>
            <person name="Yoshinaga Y."/>
            <person name="Zwiers L.-H."/>
            <person name="Turgeon B."/>
            <person name="Goodwin S."/>
            <person name="Spatafora J."/>
            <person name="Crous P."/>
            <person name="Grigoriev I."/>
        </authorList>
    </citation>
    <scope>NUCLEOTIDE SEQUENCE</scope>
    <source>
        <strain evidence="2">ATCC 16933</strain>
    </source>
</reference>
<evidence type="ECO:0000313" key="3">
    <source>
        <dbReference type="Proteomes" id="UP000799766"/>
    </source>
</evidence>
<evidence type="ECO:0000313" key="2">
    <source>
        <dbReference type="EMBL" id="KAF2453056.1"/>
    </source>
</evidence>
<dbReference type="GO" id="GO:0004672">
    <property type="term" value="F:protein kinase activity"/>
    <property type="evidence" value="ECO:0007669"/>
    <property type="project" value="InterPro"/>
</dbReference>
<dbReference type="GO" id="GO:0005524">
    <property type="term" value="F:ATP binding"/>
    <property type="evidence" value="ECO:0007669"/>
    <property type="project" value="InterPro"/>
</dbReference>
<dbReference type="AlphaFoldDB" id="A0A6A6NN00"/>
<dbReference type="SUPFAM" id="SSF56112">
    <property type="entry name" value="Protein kinase-like (PK-like)"/>
    <property type="match status" value="1"/>
</dbReference>
<accession>A0A6A6NN00</accession>
<dbReference type="EMBL" id="MU001700">
    <property type="protein sequence ID" value="KAF2453056.1"/>
    <property type="molecule type" value="Genomic_DNA"/>
</dbReference>
<dbReference type="Proteomes" id="UP000799766">
    <property type="component" value="Unassembled WGS sequence"/>
</dbReference>
<dbReference type="Gene3D" id="1.10.510.10">
    <property type="entry name" value="Transferase(Phosphotransferase) domain 1"/>
    <property type="match status" value="1"/>
</dbReference>
<organism evidence="2 3">
    <name type="scientific">Lineolata rhizophorae</name>
    <dbReference type="NCBI Taxonomy" id="578093"/>
    <lineage>
        <taxon>Eukaryota</taxon>
        <taxon>Fungi</taxon>
        <taxon>Dikarya</taxon>
        <taxon>Ascomycota</taxon>
        <taxon>Pezizomycotina</taxon>
        <taxon>Dothideomycetes</taxon>
        <taxon>Dothideomycetes incertae sedis</taxon>
        <taxon>Lineolatales</taxon>
        <taxon>Lineolataceae</taxon>
        <taxon>Lineolata</taxon>
    </lineage>
</organism>
<name>A0A6A6NN00_9PEZI</name>